<keyword evidence="2" id="KW-1185">Reference proteome</keyword>
<reference evidence="1 2" key="1">
    <citation type="journal article" date="2018" name="Science">
        <title>The opium poppy genome and morphinan production.</title>
        <authorList>
            <person name="Guo L."/>
            <person name="Winzer T."/>
            <person name="Yang X."/>
            <person name="Li Y."/>
            <person name="Ning Z."/>
            <person name="He Z."/>
            <person name="Teodor R."/>
            <person name="Lu Y."/>
            <person name="Bowser T.A."/>
            <person name="Graham I.A."/>
            <person name="Ye K."/>
        </authorList>
    </citation>
    <scope>NUCLEOTIDE SEQUENCE [LARGE SCALE GENOMIC DNA]</scope>
    <source>
        <strain evidence="2">cv. HN1</strain>
        <tissue evidence="1">Leaves</tissue>
    </source>
</reference>
<dbReference type="Proteomes" id="UP000316621">
    <property type="component" value="Chromosome 9"/>
</dbReference>
<evidence type="ECO:0000313" key="2">
    <source>
        <dbReference type="Proteomes" id="UP000316621"/>
    </source>
</evidence>
<proteinExistence type="predicted"/>
<evidence type="ECO:0000313" key="1">
    <source>
        <dbReference type="EMBL" id="RZC77730.1"/>
    </source>
</evidence>
<dbReference type="AlphaFoldDB" id="A0A4Y7KZB2"/>
<accession>A0A4Y7KZB2</accession>
<dbReference type="EMBL" id="CM010723">
    <property type="protein sequence ID" value="RZC77730.1"/>
    <property type="molecule type" value="Genomic_DNA"/>
</dbReference>
<gene>
    <name evidence="1" type="ORF">C5167_001912</name>
</gene>
<name>A0A4Y7KZB2_PAPSO</name>
<organism evidence="1 2">
    <name type="scientific">Papaver somniferum</name>
    <name type="common">Opium poppy</name>
    <dbReference type="NCBI Taxonomy" id="3469"/>
    <lineage>
        <taxon>Eukaryota</taxon>
        <taxon>Viridiplantae</taxon>
        <taxon>Streptophyta</taxon>
        <taxon>Embryophyta</taxon>
        <taxon>Tracheophyta</taxon>
        <taxon>Spermatophyta</taxon>
        <taxon>Magnoliopsida</taxon>
        <taxon>Ranunculales</taxon>
        <taxon>Papaveraceae</taxon>
        <taxon>Papaveroideae</taxon>
        <taxon>Papaver</taxon>
    </lineage>
</organism>
<dbReference type="Gramene" id="RZC77730">
    <property type="protein sequence ID" value="RZC77730"/>
    <property type="gene ID" value="C5167_001912"/>
</dbReference>
<sequence length="94" mass="10971">MALCCSMVRVFNLSRSHLHHTWIYGRYDEVQVDLLRKEPIDLYNVNTFKQSVNYHGYFMEKIDPGMVIAAGKYVQEVAAPLGQYFCKSFCQSRL</sequence>
<protein>
    <submittedName>
        <fullName evidence="1">Uncharacterized protein</fullName>
    </submittedName>
</protein>